<dbReference type="Proteomes" id="UP000013085">
    <property type="component" value="Unassembled WGS sequence"/>
</dbReference>
<evidence type="ECO:0000313" key="3">
    <source>
        <dbReference type="Proteomes" id="UP000013085"/>
    </source>
</evidence>
<name>A0A0E2HEY7_9FIRM</name>
<dbReference type="EMBL" id="AGYR01000006">
    <property type="protein sequence ID" value="ENZ18942.1"/>
    <property type="molecule type" value="Genomic_DNA"/>
</dbReference>
<dbReference type="RefSeq" id="WP_002583799.1">
    <property type="nucleotide sequence ID" value="NZ_KB850998.1"/>
</dbReference>
<dbReference type="SUPFAM" id="SSF51658">
    <property type="entry name" value="Xylose isomerase-like"/>
    <property type="match status" value="1"/>
</dbReference>
<evidence type="ECO:0000259" key="1">
    <source>
        <dbReference type="Pfam" id="PF01261"/>
    </source>
</evidence>
<dbReference type="InterPro" id="IPR013022">
    <property type="entry name" value="Xyl_isomerase-like_TIM-brl"/>
</dbReference>
<dbReference type="PATRIC" id="fig|999408.3.peg.862"/>
<reference evidence="2 3" key="1">
    <citation type="submission" date="2013-01" db="EMBL/GenBank/DDBJ databases">
        <title>The Genome Sequence of Clostridium clostridioforme 90A8.</title>
        <authorList>
            <consortium name="The Broad Institute Genome Sequencing Platform"/>
            <person name="Earl A."/>
            <person name="Ward D."/>
            <person name="Feldgarden M."/>
            <person name="Gevers D."/>
            <person name="Courvalin P."/>
            <person name="Lambert T."/>
            <person name="Walker B."/>
            <person name="Young S.K."/>
            <person name="Zeng Q."/>
            <person name="Gargeya S."/>
            <person name="Fitzgerald M."/>
            <person name="Haas B."/>
            <person name="Abouelleil A."/>
            <person name="Alvarado L."/>
            <person name="Arachchi H.M."/>
            <person name="Berlin A.M."/>
            <person name="Chapman S.B."/>
            <person name="Dewar J."/>
            <person name="Goldberg J."/>
            <person name="Griggs A."/>
            <person name="Gujja S."/>
            <person name="Hansen M."/>
            <person name="Howarth C."/>
            <person name="Imamovic A."/>
            <person name="Larimer J."/>
            <person name="McCowan C."/>
            <person name="Murphy C."/>
            <person name="Neiman D."/>
            <person name="Pearson M."/>
            <person name="Priest M."/>
            <person name="Roberts A."/>
            <person name="Saif S."/>
            <person name="Shea T."/>
            <person name="Sisk P."/>
            <person name="Sykes S."/>
            <person name="Wortman J."/>
            <person name="Nusbaum C."/>
            <person name="Birren B."/>
        </authorList>
    </citation>
    <scope>NUCLEOTIDE SEQUENCE [LARGE SCALE GENOMIC DNA]</scope>
    <source>
        <strain evidence="2 3">90A8</strain>
    </source>
</reference>
<sequence length="275" mass="31285">MEKKVKLGAVAWGLPGGGIYAARTARAAGLDGIQLELGSYEAGYPLAQREVMEGYLEDKERYGIEYPALVLNDVMVNEFINGRDTEHGRIAYDQIALGIETAKRMGIDRIMIPNFIENLITCRRHVEHTREALSYACRLAAPEGILILTENALGWKEQEELLRDIGADNLKVHFDTQNFKFNFDMDQCEQLEHLYPLMDSVLHTKDGEAGPGDRLLGRGNTDFEGQMRFLKEHGFEGWIVIENYYNLSPLRKLAPEGRQMELLRRDMESISGWFV</sequence>
<comment type="caution">
    <text evidence="2">The sequence shown here is derived from an EMBL/GenBank/DDBJ whole genome shotgun (WGS) entry which is preliminary data.</text>
</comment>
<dbReference type="Pfam" id="PF01261">
    <property type="entry name" value="AP_endonuc_2"/>
    <property type="match status" value="1"/>
</dbReference>
<evidence type="ECO:0000313" key="2">
    <source>
        <dbReference type="EMBL" id="ENZ18942.1"/>
    </source>
</evidence>
<dbReference type="InterPro" id="IPR050312">
    <property type="entry name" value="IolE/XylAMocC-like"/>
</dbReference>
<dbReference type="AlphaFoldDB" id="A0A0E2HEY7"/>
<organism evidence="2 3">
    <name type="scientific">[Clostridium] clostridioforme 90A8</name>
    <dbReference type="NCBI Taxonomy" id="999408"/>
    <lineage>
        <taxon>Bacteria</taxon>
        <taxon>Bacillati</taxon>
        <taxon>Bacillota</taxon>
        <taxon>Clostridia</taxon>
        <taxon>Lachnospirales</taxon>
        <taxon>Lachnospiraceae</taxon>
        <taxon>Enterocloster</taxon>
    </lineage>
</organism>
<dbReference type="InterPro" id="IPR036237">
    <property type="entry name" value="Xyl_isomerase-like_sf"/>
</dbReference>
<gene>
    <name evidence="2" type="ORF">HMPREF1090_00814</name>
</gene>
<dbReference type="GeneID" id="57964810"/>
<accession>A0A0E2HEY7</accession>
<proteinExistence type="predicted"/>
<protein>
    <recommendedName>
        <fullName evidence="1">Xylose isomerase-like TIM barrel domain-containing protein</fullName>
    </recommendedName>
</protein>
<dbReference type="PANTHER" id="PTHR12110">
    <property type="entry name" value="HYDROXYPYRUVATE ISOMERASE"/>
    <property type="match status" value="1"/>
</dbReference>
<dbReference type="HOGENOM" id="CLU_087863_0_0_9"/>
<dbReference type="Gene3D" id="3.20.20.150">
    <property type="entry name" value="Divalent-metal-dependent TIM barrel enzymes"/>
    <property type="match status" value="1"/>
</dbReference>
<feature type="domain" description="Xylose isomerase-like TIM barrel" evidence="1">
    <location>
        <begin position="24"/>
        <end position="257"/>
    </location>
</feature>
<dbReference type="PANTHER" id="PTHR12110:SF53">
    <property type="entry name" value="BLR5974 PROTEIN"/>
    <property type="match status" value="1"/>
</dbReference>